<sequence>MADVVHAFAVPIHPSSVGLARTELRDVLRPAAQPVALVEDAVLVLSELVANALSHARPTRTDDIGVEVRLVGDRLHVAVTDGGSDSVPEIVPGPGVRPSGRGLFLVDALSDRWWWEPAEHGRTVRAELRCPAAAE</sequence>
<dbReference type="InterPro" id="IPR036890">
    <property type="entry name" value="HATPase_C_sf"/>
</dbReference>
<name>A0A7Z0CN19_9ACTN</name>
<keyword evidence="1" id="KW-0723">Serine/threonine-protein kinase</keyword>
<dbReference type="InterPro" id="IPR050267">
    <property type="entry name" value="Anti-sigma-factor_SerPK"/>
</dbReference>
<dbReference type="RefSeq" id="WP_179648296.1">
    <property type="nucleotide sequence ID" value="NZ_JACBZM010000001.1"/>
</dbReference>
<evidence type="ECO:0000256" key="1">
    <source>
        <dbReference type="ARBA" id="ARBA00022527"/>
    </source>
</evidence>
<dbReference type="Pfam" id="PF13581">
    <property type="entry name" value="HATPase_c_2"/>
    <property type="match status" value="1"/>
</dbReference>
<dbReference type="EMBL" id="JACBZM010000001">
    <property type="protein sequence ID" value="NYI44445.1"/>
    <property type="molecule type" value="Genomic_DNA"/>
</dbReference>
<keyword evidence="1" id="KW-0808">Transferase</keyword>
<dbReference type="Proteomes" id="UP000562045">
    <property type="component" value="Unassembled WGS sequence"/>
</dbReference>
<evidence type="ECO:0000313" key="3">
    <source>
        <dbReference type="EMBL" id="NYI44445.1"/>
    </source>
</evidence>
<evidence type="ECO:0000259" key="2">
    <source>
        <dbReference type="Pfam" id="PF13581"/>
    </source>
</evidence>
<reference evidence="3 4" key="1">
    <citation type="submission" date="2020-07" db="EMBL/GenBank/DDBJ databases">
        <title>Sequencing the genomes of 1000 actinobacteria strains.</title>
        <authorList>
            <person name="Klenk H.-P."/>
        </authorList>
    </citation>
    <scope>NUCLEOTIDE SEQUENCE [LARGE SCALE GENOMIC DNA]</scope>
    <source>
        <strain evidence="3 4">DSM 15131</strain>
    </source>
</reference>
<accession>A0A7Z0CN19</accession>
<dbReference type="SUPFAM" id="SSF55874">
    <property type="entry name" value="ATPase domain of HSP90 chaperone/DNA topoisomerase II/histidine kinase"/>
    <property type="match status" value="1"/>
</dbReference>
<protein>
    <submittedName>
        <fullName evidence="3">Anti-sigma regulatory factor (Ser/Thr protein kinase)</fullName>
    </submittedName>
</protein>
<proteinExistence type="predicted"/>
<dbReference type="AlphaFoldDB" id="A0A7Z0CN19"/>
<dbReference type="GO" id="GO:0004674">
    <property type="term" value="F:protein serine/threonine kinase activity"/>
    <property type="evidence" value="ECO:0007669"/>
    <property type="project" value="UniProtKB-KW"/>
</dbReference>
<keyword evidence="1" id="KW-0418">Kinase</keyword>
<evidence type="ECO:0000313" key="4">
    <source>
        <dbReference type="Proteomes" id="UP000562045"/>
    </source>
</evidence>
<dbReference type="InterPro" id="IPR003594">
    <property type="entry name" value="HATPase_dom"/>
</dbReference>
<gene>
    <name evidence="3" type="ORF">BJ993_001525</name>
</gene>
<comment type="caution">
    <text evidence="3">The sequence shown here is derived from an EMBL/GenBank/DDBJ whole genome shotgun (WGS) entry which is preliminary data.</text>
</comment>
<organism evidence="3 4">
    <name type="scientific">Nocardioides aromaticivorans</name>
    <dbReference type="NCBI Taxonomy" id="200618"/>
    <lineage>
        <taxon>Bacteria</taxon>
        <taxon>Bacillati</taxon>
        <taxon>Actinomycetota</taxon>
        <taxon>Actinomycetes</taxon>
        <taxon>Propionibacteriales</taxon>
        <taxon>Nocardioidaceae</taxon>
        <taxon>Nocardioides</taxon>
    </lineage>
</organism>
<dbReference type="PANTHER" id="PTHR35526:SF3">
    <property type="entry name" value="ANTI-SIGMA-F FACTOR RSBW"/>
    <property type="match status" value="1"/>
</dbReference>
<dbReference type="CDD" id="cd16936">
    <property type="entry name" value="HATPase_RsbW-like"/>
    <property type="match status" value="1"/>
</dbReference>
<dbReference type="Gene3D" id="3.30.565.10">
    <property type="entry name" value="Histidine kinase-like ATPase, C-terminal domain"/>
    <property type="match status" value="1"/>
</dbReference>
<feature type="domain" description="Histidine kinase/HSP90-like ATPase" evidence="2">
    <location>
        <begin position="13"/>
        <end position="126"/>
    </location>
</feature>
<dbReference type="PANTHER" id="PTHR35526">
    <property type="entry name" value="ANTI-SIGMA-F FACTOR RSBW-RELATED"/>
    <property type="match status" value="1"/>
</dbReference>